<dbReference type="Proteomes" id="UP001153334">
    <property type="component" value="Unassembled WGS sequence"/>
</dbReference>
<sequence>MSAAMTSTMSSPAELNSDLYTQHIAEKSPTTNSPPGESVTVDEDVSATPEQDAEATPPIAKMSNLRWFSVCIGLYSTAFLYGLDSTIAADVQGPILASLGDLSLLPWIGTGFLLGSVATISLFGSLYTRAEVKWLYLGSIVAFEVGSAICGAAPSMKALAVGRVVAGVGGSGIYLGGLTYISIFPAPSQRPLYTSLISAFWGLGAVLGPLIGGGFAQSKLTWRWAFYINLVLGAATAPIYIFWFPRHGAHRHEQILPRIKSLDWLGTFLNAATFALFITAATYSGSEWPWDSGSVIALWVVTGVVAIIYALQQWTAFLTTREDQIFPVWCLKHRSLVLLFIGTAGISAVNFFNIYYIPLFFEFTKGDSAVTVAVRLLPFIFLMIFSAILSGALMPKFNLYAAWYVVSGILALVGSVLMFLISDTTPVGNIYGFEILIGAGCGLTLQAAYSIAIAKSPVNKATSAIGFINVAQLGGGALALAIAGTIFQNVGFYTLQSALKGRGYSSDEIRAALAGGYSAIISDSSAEVRRLATGAIGDTIADIYGISISGAATVLVGGILMRWERLKWP</sequence>
<comment type="caution">
    <text evidence="1">The sequence shown here is derived from an EMBL/GenBank/DDBJ whole genome shotgun (WGS) entry which is preliminary data.</text>
</comment>
<reference evidence="1" key="1">
    <citation type="submission" date="2022-11" db="EMBL/GenBank/DDBJ databases">
        <title>Genome Sequence of Nemania bipapillata.</title>
        <authorList>
            <person name="Buettner E."/>
        </authorList>
    </citation>
    <scope>NUCLEOTIDE SEQUENCE</scope>
    <source>
        <strain evidence="1">CP14</strain>
    </source>
</reference>
<gene>
    <name evidence="1" type="ORF">ONZ43_g2017</name>
</gene>
<name>A0ACC2J269_9PEZI</name>
<protein>
    <submittedName>
        <fullName evidence="1">Uncharacterized protein</fullName>
    </submittedName>
</protein>
<evidence type="ECO:0000313" key="2">
    <source>
        <dbReference type="Proteomes" id="UP001153334"/>
    </source>
</evidence>
<proteinExistence type="predicted"/>
<keyword evidence="2" id="KW-1185">Reference proteome</keyword>
<evidence type="ECO:0000313" key="1">
    <source>
        <dbReference type="EMBL" id="KAJ8121559.1"/>
    </source>
</evidence>
<dbReference type="EMBL" id="JAPESX010000390">
    <property type="protein sequence ID" value="KAJ8121559.1"/>
    <property type="molecule type" value="Genomic_DNA"/>
</dbReference>
<accession>A0ACC2J269</accession>
<organism evidence="1 2">
    <name type="scientific">Nemania bipapillata</name>
    <dbReference type="NCBI Taxonomy" id="110536"/>
    <lineage>
        <taxon>Eukaryota</taxon>
        <taxon>Fungi</taxon>
        <taxon>Dikarya</taxon>
        <taxon>Ascomycota</taxon>
        <taxon>Pezizomycotina</taxon>
        <taxon>Sordariomycetes</taxon>
        <taxon>Xylariomycetidae</taxon>
        <taxon>Xylariales</taxon>
        <taxon>Xylariaceae</taxon>
        <taxon>Nemania</taxon>
    </lineage>
</organism>